<name>A0A1D2QTU6_9GAMM</name>
<evidence type="ECO:0000256" key="5">
    <source>
        <dbReference type="ARBA" id="ARBA00023136"/>
    </source>
</evidence>
<keyword evidence="4 7" id="KW-1133">Transmembrane helix</keyword>
<sequence>MKNHNSDGMNPHWVVSSVVLIVCFTVIHLLFEGVIRPNAETVLANSGTVSTLNVFVILKDLEQQLCISAAAYCLFLMGYKLIALVGEEDFYTRDFLQGSHSDNGFDIDTALNTLESSKYKDNSAIATWINCLRRYKNTHNVQHASDAIVASVETLAMQLESGNNMIRYIIWAIPSIGFVGTVRGIGQALAQADEALAGNITGMTSSLGVAFNSTFVALLLSLLLMFLLHILQSRQDQMVINTQRGCEKNLLTHLHQ</sequence>
<protein>
    <submittedName>
        <fullName evidence="9">Biopolymer transporter ExbB</fullName>
    </submittedName>
</protein>
<evidence type="ECO:0000256" key="7">
    <source>
        <dbReference type="SAM" id="Phobius"/>
    </source>
</evidence>
<evidence type="ECO:0000256" key="3">
    <source>
        <dbReference type="ARBA" id="ARBA00022692"/>
    </source>
</evidence>
<evidence type="ECO:0000259" key="8">
    <source>
        <dbReference type="Pfam" id="PF01618"/>
    </source>
</evidence>
<feature type="domain" description="MotA/TolQ/ExbB proton channel" evidence="8">
    <location>
        <begin position="135"/>
        <end position="240"/>
    </location>
</feature>
<gene>
    <name evidence="9" type="ORF">AB835_00430</name>
</gene>
<comment type="subcellular location">
    <subcellularLocation>
        <location evidence="1">Cell membrane</location>
        <topology evidence="1">Multi-pass membrane protein</topology>
    </subcellularLocation>
    <subcellularLocation>
        <location evidence="6">Membrane</location>
        <topology evidence="6">Multi-pass membrane protein</topology>
    </subcellularLocation>
</comment>
<reference evidence="9 10" key="1">
    <citation type="journal article" date="2016" name="Appl. Environ. Microbiol.">
        <title>Lack of Overt Genome Reduction in the Bryostatin-Producing Bryozoan Symbiont "Candidatus Endobugula sertula".</title>
        <authorList>
            <person name="Miller I.J."/>
            <person name="Vanee N."/>
            <person name="Fong S.S."/>
            <person name="Lim-Fong G.E."/>
            <person name="Kwan J.C."/>
        </authorList>
    </citation>
    <scope>NUCLEOTIDE SEQUENCE [LARGE SCALE GENOMIC DNA]</scope>
    <source>
        <strain evidence="9">AB1-4</strain>
    </source>
</reference>
<dbReference type="Pfam" id="PF01618">
    <property type="entry name" value="MotA_ExbB"/>
    <property type="match status" value="1"/>
</dbReference>
<evidence type="ECO:0000256" key="4">
    <source>
        <dbReference type="ARBA" id="ARBA00022989"/>
    </source>
</evidence>
<accession>A0A1D2QTU6</accession>
<dbReference type="GO" id="GO:0005886">
    <property type="term" value="C:plasma membrane"/>
    <property type="evidence" value="ECO:0007669"/>
    <property type="project" value="UniProtKB-SubCell"/>
</dbReference>
<dbReference type="EMBL" id="MDLC01000002">
    <property type="protein sequence ID" value="ODS25007.1"/>
    <property type="molecule type" value="Genomic_DNA"/>
</dbReference>
<keyword evidence="6" id="KW-0813">Transport</keyword>
<feature type="transmembrane region" description="Helical" evidence="7">
    <location>
        <begin position="209"/>
        <end position="231"/>
    </location>
</feature>
<evidence type="ECO:0000256" key="2">
    <source>
        <dbReference type="ARBA" id="ARBA00022475"/>
    </source>
</evidence>
<dbReference type="PANTHER" id="PTHR30625">
    <property type="entry name" value="PROTEIN TOLQ"/>
    <property type="match status" value="1"/>
</dbReference>
<dbReference type="PANTHER" id="PTHR30625:SF11">
    <property type="entry name" value="MOTA_TOLQ_EXBB PROTON CHANNEL DOMAIN-CONTAINING PROTEIN"/>
    <property type="match status" value="1"/>
</dbReference>
<keyword evidence="5 7" id="KW-0472">Membrane</keyword>
<dbReference type="STRING" id="62101.AB835_00430"/>
<proteinExistence type="inferred from homology"/>
<feature type="transmembrane region" description="Helical" evidence="7">
    <location>
        <begin position="12"/>
        <end position="31"/>
    </location>
</feature>
<feature type="transmembrane region" description="Helical" evidence="7">
    <location>
        <begin position="168"/>
        <end position="189"/>
    </location>
</feature>
<dbReference type="InterPro" id="IPR002898">
    <property type="entry name" value="MotA_ExbB_proton_chnl"/>
</dbReference>
<dbReference type="GO" id="GO:0017038">
    <property type="term" value="P:protein import"/>
    <property type="evidence" value="ECO:0007669"/>
    <property type="project" value="TreeGrafter"/>
</dbReference>
<evidence type="ECO:0000313" key="10">
    <source>
        <dbReference type="Proteomes" id="UP000242502"/>
    </source>
</evidence>
<dbReference type="Proteomes" id="UP000242502">
    <property type="component" value="Unassembled WGS sequence"/>
</dbReference>
<organism evidence="9 10">
    <name type="scientific">Candidatus Endobugula sertula</name>
    <name type="common">Bugula neritina bacterial symbiont</name>
    <dbReference type="NCBI Taxonomy" id="62101"/>
    <lineage>
        <taxon>Bacteria</taxon>
        <taxon>Pseudomonadati</taxon>
        <taxon>Pseudomonadota</taxon>
        <taxon>Gammaproteobacteria</taxon>
        <taxon>Cellvibrionales</taxon>
        <taxon>Cellvibrionaceae</taxon>
        <taxon>Candidatus Endobugula</taxon>
    </lineage>
</organism>
<evidence type="ECO:0000313" key="9">
    <source>
        <dbReference type="EMBL" id="ODS25007.1"/>
    </source>
</evidence>
<evidence type="ECO:0000256" key="6">
    <source>
        <dbReference type="RuleBase" id="RU004057"/>
    </source>
</evidence>
<keyword evidence="2" id="KW-1003">Cell membrane</keyword>
<comment type="caution">
    <text evidence="9">The sequence shown here is derived from an EMBL/GenBank/DDBJ whole genome shotgun (WGS) entry which is preliminary data.</text>
</comment>
<keyword evidence="3 7" id="KW-0812">Transmembrane</keyword>
<comment type="similarity">
    <text evidence="6">Belongs to the exbB/tolQ family.</text>
</comment>
<evidence type="ECO:0000256" key="1">
    <source>
        <dbReference type="ARBA" id="ARBA00004651"/>
    </source>
</evidence>
<dbReference type="InterPro" id="IPR050790">
    <property type="entry name" value="ExbB/TolQ_transport"/>
</dbReference>
<dbReference type="AlphaFoldDB" id="A0A1D2QTU6"/>
<keyword evidence="6" id="KW-0653">Protein transport</keyword>